<dbReference type="PRINTS" id="PR00412">
    <property type="entry name" value="EPOXHYDRLASE"/>
</dbReference>
<dbReference type="InterPro" id="IPR000639">
    <property type="entry name" value="Epox_hydrolase-like"/>
</dbReference>
<name>V4RIJ0_9HYPH</name>
<dbReference type="Proteomes" id="UP000017819">
    <property type="component" value="Unassembled WGS sequence"/>
</dbReference>
<evidence type="ECO:0000259" key="1">
    <source>
        <dbReference type="Pfam" id="PF00561"/>
    </source>
</evidence>
<dbReference type="OrthoDB" id="9815441at2"/>
<dbReference type="PANTHER" id="PTHR43798">
    <property type="entry name" value="MONOACYLGLYCEROL LIPASE"/>
    <property type="match status" value="1"/>
</dbReference>
<dbReference type="PANTHER" id="PTHR43798:SF33">
    <property type="entry name" value="HYDROLASE, PUTATIVE (AFU_ORTHOLOGUE AFUA_2G14860)-RELATED"/>
    <property type="match status" value="1"/>
</dbReference>
<dbReference type="GO" id="GO:0016020">
    <property type="term" value="C:membrane"/>
    <property type="evidence" value="ECO:0007669"/>
    <property type="project" value="TreeGrafter"/>
</dbReference>
<dbReference type="InterPro" id="IPR000073">
    <property type="entry name" value="AB_hydrolase_1"/>
</dbReference>
<organism evidence="2 3">
    <name type="scientific">Lutibaculum baratangense AMV1</name>
    <dbReference type="NCBI Taxonomy" id="631454"/>
    <lineage>
        <taxon>Bacteria</taxon>
        <taxon>Pseudomonadati</taxon>
        <taxon>Pseudomonadota</taxon>
        <taxon>Alphaproteobacteria</taxon>
        <taxon>Hyphomicrobiales</taxon>
        <taxon>Tepidamorphaceae</taxon>
        <taxon>Lutibaculum</taxon>
    </lineage>
</organism>
<dbReference type="STRING" id="631454.N177_3168"/>
<dbReference type="InterPro" id="IPR029058">
    <property type="entry name" value="AB_hydrolase_fold"/>
</dbReference>
<dbReference type="RefSeq" id="WP_023433287.1">
    <property type="nucleotide sequence ID" value="NZ_AWXZ01000039.1"/>
</dbReference>
<reference evidence="2 3" key="1">
    <citation type="journal article" date="2014" name="Genome Announc.">
        <title>Draft Genome Sequence of Lutibaculum baratangense Strain AMV1T, Isolated from a Mud Volcano in Andamans, India.</title>
        <authorList>
            <person name="Singh A."/>
            <person name="Sreenivas A."/>
            <person name="Sathyanarayana Reddy G."/>
            <person name="Pinnaka A.K."/>
            <person name="Shivaji S."/>
        </authorList>
    </citation>
    <scope>NUCLEOTIDE SEQUENCE [LARGE SCALE GENOMIC DNA]</scope>
    <source>
        <strain evidence="2 3">AMV1</strain>
    </source>
</reference>
<gene>
    <name evidence="2" type="ORF">N177_3168</name>
</gene>
<dbReference type="InterPro" id="IPR050266">
    <property type="entry name" value="AB_hydrolase_sf"/>
</dbReference>
<evidence type="ECO:0000313" key="2">
    <source>
        <dbReference type="EMBL" id="ESR23100.1"/>
    </source>
</evidence>
<dbReference type="PRINTS" id="PR00111">
    <property type="entry name" value="ABHYDROLASE"/>
</dbReference>
<dbReference type="eggNOG" id="COG0596">
    <property type="taxonomic scope" value="Bacteria"/>
</dbReference>
<feature type="domain" description="AB hydrolase-1" evidence="1">
    <location>
        <begin position="61"/>
        <end position="300"/>
    </location>
</feature>
<dbReference type="GO" id="GO:0003824">
    <property type="term" value="F:catalytic activity"/>
    <property type="evidence" value="ECO:0007669"/>
    <property type="project" value="InterPro"/>
</dbReference>
<dbReference type="Gene3D" id="3.40.50.1820">
    <property type="entry name" value="alpha/beta hydrolase"/>
    <property type="match status" value="1"/>
</dbReference>
<accession>V4RIJ0</accession>
<proteinExistence type="predicted"/>
<dbReference type="EMBL" id="AWXZ01000039">
    <property type="protein sequence ID" value="ESR23100.1"/>
    <property type="molecule type" value="Genomic_DNA"/>
</dbReference>
<evidence type="ECO:0000313" key="3">
    <source>
        <dbReference type="Proteomes" id="UP000017819"/>
    </source>
</evidence>
<keyword evidence="3" id="KW-1185">Reference proteome</keyword>
<comment type="caution">
    <text evidence="2">The sequence shown here is derived from an EMBL/GenBank/DDBJ whole genome shotgun (WGS) entry which is preliminary data.</text>
</comment>
<dbReference type="SUPFAM" id="SSF53474">
    <property type="entry name" value="alpha/beta-Hydrolases"/>
    <property type="match status" value="1"/>
</dbReference>
<protein>
    <submittedName>
        <fullName evidence="2">Putative lactone-specific esterase protein</fullName>
    </submittedName>
</protein>
<dbReference type="Pfam" id="PF00561">
    <property type="entry name" value="Abhydrolase_1"/>
    <property type="match status" value="1"/>
</dbReference>
<sequence length="330" mass="35512">MTSSHILLVAAAVAAAFVVLLGWSALRARAIARRYPPTGRFLDLPDGTSLHFEERGPADGPAVLYLHGASGSLLDPFTAFPPDGLSAFRFVSVDRPGAGWSSRPAGKAVAHPDEQADRVVRVLDELGIEKAAIIGHSLGAATALQIALRHPSRTRALMLLGPASHPWPGGIRWYYRLAATPVLGPIFVRTIVIPVAERILPRVVANTFRPGRQTPDYAERAAVPLTLRPAAFRSTSQDLAVLKDFVERARGDYPRIAVPTVIVQGDRDQTVAPWLHAEALAQEIPNARLVWLEGVGHMPHHACPDLVLRELWAIAVPPAADAAARREAGA</sequence>
<dbReference type="AlphaFoldDB" id="V4RIJ0"/>